<dbReference type="eggNOG" id="COG1191">
    <property type="taxonomic scope" value="Bacteria"/>
</dbReference>
<dbReference type="GO" id="GO:0003677">
    <property type="term" value="F:DNA binding"/>
    <property type="evidence" value="ECO:0007669"/>
    <property type="project" value="UniProtKB-KW"/>
</dbReference>
<dbReference type="NCBIfam" id="NF005413">
    <property type="entry name" value="PRK06986.1"/>
    <property type="match status" value="1"/>
</dbReference>
<feature type="domain" description="RNA polymerase sigma-70 region 2" evidence="5">
    <location>
        <begin position="37"/>
        <end position="106"/>
    </location>
</feature>
<dbReference type="PRINTS" id="PR00046">
    <property type="entry name" value="SIGMA70FCT"/>
</dbReference>
<dbReference type="NCBIfam" id="TIGR02937">
    <property type="entry name" value="sigma70-ECF"/>
    <property type="match status" value="1"/>
</dbReference>
<dbReference type="Pfam" id="PF04545">
    <property type="entry name" value="Sigma70_r4"/>
    <property type="match status" value="1"/>
</dbReference>
<dbReference type="InterPro" id="IPR007630">
    <property type="entry name" value="RNA_pol_sigma70_r4"/>
</dbReference>
<evidence type="ECO:0000259" key="6">
    <source>
        <dbReference type="Pfam" id="PF04545"/>
    </source>
</evidence>
<dbReference type="AlphaFoldDB" id="W0V4P5"/>
<dbReference type="EMBL" id="HG322949">
    <property type="protein sequence ID" value="CDG82555.1"/>
    <property type="molecule type" value="Genomic_DNA"/>
</dbReference>
<gene>
    <name evidence="7" type="ORF">GJA_1919</name>
</gene>
<evidence type="ECO:0000256" key="1">
    <source>
        <dbReference type="ARBA" id="ARBA00023015"/>
    </source>
</evidence>
<dbReference type="GO" id="GO:0003899">
    <property type="term" value="F:DNA-directed RNA polymerase activity"/>
    <property type="evidence" value="ECO:0007669"/>
    <property type="project" value="InterPro"/>
</dbReference>
<dbReference type="PANTHER" id="PTHR30385:SF7">
    <property type="entry name" value="RNA POLYMERASE SIGMA FACTOR FLIA"/>
    <property type="match status" value="1"/>
</dbReference>
<accession>W0V4P5</accession>
<dbReference type="STRING" id="1349767.GJA_1919"/>
<dbReference type="Gene3D" id="1.20.140.160">
    <property type="match status" value="1"/>
</dbReference>
<dbReference type="GO" id="GO:0006352">
    <property type="term" value="P:DNA-templated transcription initiation"/>
    <property type="evidence" value="ECO:0007669"/>
    <property type="project" value="InterPro"/>
</dbReference>
<evidence type="ECO:0000313" key="7">
    <source>
        <dbReference type="EMBL" id="CDG82555.1"/>
    </source>
</evidence>
<dbReference type="Proteomes" id="UP000027604">
    <property type="component" value="Chromosome I"/>
</dbReference>
<evidence type="ECO:0000313" key="8">
    <source>
        <dbReference type="Proteomes" id="UP000027604"/>
    </source>
</evidence>
<dbReference type="InterPro" id="IPR007627">
    <property type="entry name" value="RNA_pol_sigma70_r2"/>
</dbReference>
<dbReference type="InterPro" id="IPR013324">
    <property type="entry name" value="RNA_pol_sigma_r3/r4-like"/>
</dbReference>
<reference evidence="7 8" key="1">
    <citation type="journal article" date="2015" name="Genome Announc.">
        <title>Genome Sequence of Mushroom Soft-Rot Pathogen Janthinobacterium agaricidamnosum.</title>
        <authorList>
            <person name="Graupner K."/>
            <person name="Lackner G."/>
            <person name="Hertweck C."/>
        </authorList>
    </citation>
    <scope>NUCLEOTIDE SEQUENCE [LARGE SCALE GENOMIC DNA]</scope>
    <source>
        <strain evidence="8">NBRC 102515 / DSM 9628</strain>
    </source>
</reference>
<dbReference type="SUPFAM" id="SSF88946">
    <property type="entry name" value="Sigma2 domain of RNA polymerase sigma factors"/>
    <property type="match status" value="1"/>
</dbReference>
<keyword evidence="4" id="KW-0804">Transcription</keyword>
<name>W0V4P5_9BURK</name>
<dbReference type="Pfam" id="PF04542">
    <property type="entry name" value="Sigma70_r2"/>
    <property type="match status" value="1"/>
</dbReference>
<dbReference type="HOGENOM" id="CLU_014793_8_1_4"/>
<keyword evidence="2" id="KW-0731">Sigma factor</keyword>
<keyword evidence="8" id="KW-1185">Reference proteome</keyword>
<protein>
    <submittedName>
        <fullName evidence="7">RNA polymerase sigma factor, FliA/WhiG family protein</fullName>
    </submittedName>
</protein>
<dbReference type="SUPFAM" id="SSF88659">
    <property type="entry name" value="Sigma3 and sigma4 domains of RNA polymerase sigma factors"/>
    <property type="match status" value="2"/>
</dbReference>
<dbReference type="InterPro" id="IPR014284">
    <property type="entry name" value="RNA_pol_sigma-70_dom"/>
</dbReference>
<dbReference type="KEGG" id="jag:GJA_1919"/>
<evidence type="ECO:0000256" key="4">
    <source>
        <dbReference type="ARBA" id="ARBA00023163"/>
    </source>
</evidence>
<dbReference type="Gene3D" id="1.10.1740.10">
    <property type="match status" value="1"/>
</dbReference>
<evidence type="ECO:0000256" key="3">
    <source>
        <dbReference type="ARBA" id="ARBA00023125"/>
    </source>
</evidence>
<dbReference type="NCBIfam" id="TIGR02479">
    <property type="entry name" value="FliA_WhiG"/>
    <property type="match status" value="1"/>
</dbReference>
<evidence type="ECO:0000256" key="2">
    <source>
        <dbReference type="ARBA" id="ARBA00023082"/>
    </source>
</evidence>
<dbReference type="PANTHER" id="PTHR30385">
    <property type="entry name" value="SIGMA FACTOR F FLAGELLAR"/>
    <property type="match status" value="1"/>
</dbReference>
<dbReference type="InterPro" id="IPR012845">
    <property type="entry name" value="RNA_pol_sigma_FliA_WhiG"/>
</dbReference>
<dbReference type="GO" id="GO:0016987">
    <property type="term" value="F:sigma factor activity"/>
    <property type="evidence" value="ECO:0007669"/>
    <property type="project" value="UniProtKB-KW"/>
</dbReference>
<keyword evidence="1" id="KW-0805">Transcription regulation</keyword>
<proteinExistence type="predicted"/>
<dbReference type="OrthoDB" id="9799825at2"/>
<dbReference type="PATRIC" id="fig|1349767.4.peg.3689"/>
<sequence length="249" mass="27574">MSDAAYADQYADAYGAGEYAGAGAVLDAAEEQRHLLAYAPLVKRIVRQLNSQISGAVDRDDMEQIGLMGLLEALRRYGVPDQAFGGYASLRIRGAILDELRRQDWRPRAVRQESHRLRDSVRALTRRLGREPGEQEIIAALGITAEAYQQYQLAENAEQLGSFDELLQEGGIGSGGDSAPSPEDLLMVRRSLEQALRGLNEREQRVVQMYYEFELSYKEIAAVLDLTDARVCQLNKAALVKMKAVLQGG</sequence>
<dbReference type="InterPro" id="IPR000943">
    <property type="entry name" value="RNA_pol_sigma70"/>
</dbReference>
<keyword evidence="3" id="KW-0238">DNA-binding</keyword>
<dbReference type="CDD" id="cd06171">
    <property type="entry name" value="Sigma70_r4"/>
    <property type="match status" value="1"/>
</dbReference>
<evidence type="ECO:0000259" key="5">
    <source>
        <dbReference type="Pfam" id="PF04542"/>
    </source>
</evidence>
<organism evidence="7 8">
    <name type="scientific">Janthinobacterium agaricidamnosum NBRC 102515 = DSM 9628</name>
    <dbReference type="NCBI Taxonomy" id="1349767"/>
    <lineage>
        <taxon>Bacteria</taxon>
        <taxon>Pseudomonadati</taxon>
        <taxon>Pseudomonadota</taxon>
        <taxon>Betaproteobacteria</taxon>
        <taxon>Burkholderiales</taxon>
        <taxon>Oxalobacteraceae</taxon>
        <taxon>Janthinobacterium</taxon>
    </lineage>
</organism>
<feature type="domain" description="RNA polymerase sigma-70 region 4" evidence="6">
    <location>
        <begin position="195"/>
        <end position="243"/>
    </location>
</feature>
<dbReference type="InterPro" id="IPR013325">
    <property type="entry name" value="RNA_pol_sigma_r2"/>
</dbReference>